<feature type="domain" description="Methyltransferase type 11" evidence="4">
    <location>
        <begin position="66"/>
        <end position="155"/>
    </location>
</feature>
<dbReference type="CDD" id="cd02440">
    <property type="entry name" value="AdoMet_MTases"/>
    <property type="match status" value="1"/>
</dbReference>
<sequence length="272" mass="30136">MNPKQLSTINAKSWNTAAYEAWTNRHGAPADYAKKIMKDPTREVAHYLPYIQSPKGKCIINLLGSKGNKAVALALLGADVTVVDISASNAKYANELAEAAGVSIHYIVSDVLDVNLSKSFDIVLLELGVLHYFLDLKPLFTTISQLLKPGGILILRDYHPIYTKLLGVDHPSFRASGNYFDEELIEDDVAYSILLTEAQKESLPKTTIRRWTLGEIITTLAEEHFKIEKLVEEHGPHQRWLFPSAAPEGIEERIPGLYTIIATACKKGSLHG</sequence>
<dbReference type="PANTHER" id="PTHR43464:SF19">
    <property type="entry name" value="UBIQUINONE BIOSYNTHESIS O-METHYLTRANSFERASE, MITOCHONDRIAL"/>
    <property type="match status" value="1"/>
</dbReference>
<accession>A0A9X0SNY9</accession>
<evidence type="ECO:0000313" key="5">
    <source>
        <dbReference type="EMBL" id="KXY43556.1"/>
    </source>
</evidence>
<evidence type="ECO:0000259" key="4">
    <source>
        <dbReference type="Pfam" id="PF08241"/>
    </source>
</evidence>
<dbReference type="InterPro" id="IPR029063">
    <property type="entry name" value="SAM-dependent_MTases_sf"/>
</dbReference>
<reference evidence="5 6" key="1">
    <citation type="submission" date="2015-12" db="EMBL/GenBank/DDBJ databases">
        <title>Bacillus cereus Group isolate.</title>
        <authorList>
            <person name="Kovac J."/>
        </authorList>
    </citation>
    <scope>NUCLEOTIDE SEQUENCE [LARGE SCALE GENOMIC DNA]</scope>
    <source>
        <strain evidence="5 6">FSL K6-0073</strain>
    </source>
</reference>
<dbReference type="InterPro" id="IPR013216">
    <property type="entry name" value="Methyltransf_11"/>
</dbReference>
<protein>
    <submittedName>
        <fullName evidence="5">Methyltransferase</fullName>
    </submittedName>
</protein>
<dbReference type="PANTHER" id="PTHR43464">
    <property type="entry name" value="METHYLTRANSFERASE"/>
    <property type="match status" value="1"/>
</dbReference>
<evidence type="ECO:0000256" key="2">
    <source>
        <dbReference type="ARBA" id="ARBA00022679"/>
    </source>
</evidence>
<evidence type="ECO:0000256" key="1">
    <source>
        <dbReference type="ARBA" id="ARBA00022603"/>
    </source>
</evidence>
<name>A0A9X0SNY9_BACCE</name>
<dbReference type="EMBL" id="LOMO01000046">
    <property type="protein sequence ID" value="KXY43556.1"/>
    <property type="molecule type" value="Genomic_DNA"/>
</dbReference>
<dbReference type="Pfam" id="PF08241">
    <property type="entry name" value="Methyltransf_11"/>
    <property type="match status" value="1"/>
</dbReference>
<dbReference type="Proteomes" id="UP000075476">
    <property type="component" value="Unassembled WGS sequence"/>
</dbReference>
<keyword evidence="3" id="KW-0949">S-adenosyl-L-methionine</keyword>
<proteinExistence type="predicted"/>
<dbReference type="Gene3D" id="3.40.50.150">
    <property type="entry name" value="Vaccinia Virus protein VP39"/>
    <property type="match status" value="1"/>
</dbReference>
<organism evidence="5 6">
    <name type="scientific">Bacillus cereus</name>
    <dbReference type="NCBI Taxonomy" id="1396"/>
    <lineage>
        <taxon>Bacteria</taxon>
        <taxon>Bacillati</taxon>
        <taxon>Bacillota</taxon>
        <taxon>Bacilli</taxon>
        <taxon>Bacillales</taxon>
        <taxon>Bacillaceae</taxon>
        <taxon>Bacillus</taxon>
        <taxon>Bacillus cereus group</taxon>
    </lineage>
</organism>
<dbReference type="RefSeq" id="WP_061663179.1">
    <property type="nucleotide sequence ID" value="NZ_JAJERO010000017.1"/>
</dbReference>
<gene>
    <name evidence="5" type="ORF">AT268_03070</name>
</gene>
<comment type="caution">
    <text evidence="5">The sequence shown here is derived from an EMBL/GenBank/DDBJ whole genome shotgun (WGS) entry which is preliminary data.</text>
</comment>
<dbReference type="AlphaFoldDB" id="A0A9X0SNY9"/>
<dbReference type="SUPFAM" id="SSF53335">
    <property type="entry name" value="S-adenosyl-L-methionine-dependent methyltransferases"/>
    <property type="match status" value="1"/>
</dbReference>
<evidence type="ECO:0000256" key="3">
    <source>
        <dbReference type="ARBA" id="ARBA00022691"/>
    </source>
</evidence>
<evidence type="ECO:0000313" key="6">
    <source>
        <dbReference type="Proteomes" id="UP000075476"/>
    </source>
</evidence>
<dbReference type="GO" id="GO:0032259">
    <property type="term" value="P:methylation"/>
    <property type="evidence" value="ECO:0007669"/>
    <property type="project" value="UniProtKB-KW"/>
</dbReference>
<keyword evidence="1 5" id="KW-0489">Methyltransferase</keyword>
<keyword evidence="2" id="KW-0808">Transferase</keyword>
<dbReference type="GO" id="GO:0008757">
    <property type="term" value="F:S-adenosylmethionine-dependent methyltransferase activity"/>
    <property type="evidence" value="ECO:0007669"/>
    <property type="project" value="InterPro"/>
</dbReference>